<feature type="transmembrane region" description="Helical" evidence="2">
    <location>
        <begin position="6"/>
        <end position="34"/>
    </location>
</feature>
<sequence>MNRLIVTTLALITGFFTLVFALVMAIPLAIVALITGKRLQKQMQNQMNAHSVNEKRRTPFSDAGAFPHTNTIDGEFEEVNR</sequence>
<reference evidence="4" key="1">
    <citation type="submission" date="2016-06" db="EMBL/GenBank/DDBJ databases">
        <authorList>
            <person name="Hehemann J.-H."/>
            <person name="Arevalo P."/>
            <person name="Datta M.S."/>
            <person name="Polz M.F."/>
        </authorList>
    </citation>
    <scope>NUCLEOTIDE SEQUENCE [LARGE SCALE GENOMIC DNA]</scope>
    <source>
        <strain evidence="4">9CSC122</strain>
    </source>
</reference>
<name>A0A1B9QV23_9VIBR</name>
<evidence type="ECO:0008006" key="5">
    <source>
        <dbReference type="Google" id="ProtNLM"/>
    </source>
</evidence>
<organism evidence="3 4">
    <name type="scientific">Vibrio genomosp. F10</name>
    <dbReference type="NCBI Taxonomy" id="723171"/>
    <lineage>
        <taxon>Bacteria</taxon>
        <taxon>Pseudomonadati</taxon>
        <taxon>Pseudomonadota</taxon>
        <taxon>Gammaproteobacteria</taxon>
        <taxon>Vibrionales</taxon>
        <taxon>Vibrionaceae</taxon>
        <taxon>Vibrio</taxon>
    </lineage>
</organism>
<dbReference type="EMBL" id="MAJZ01000912">
    <property type="protein sequence ID" value="OCH72435.1"/>
    <property type="molecule type" value="Genomic_DNA"/>
</dbReference>
<evidence type="ECO:0000313" key="3">
    <source>
        <dbReference type="EMBL" id="OCH72435.1"/>
    </source>
</evidence>
<protein>
    <recommendedName>
        <fullName evidence="5">Hydroxylamine reductase</fullName>
    </recommendedName>
</protein>
<feature type="region of interest" description="Disordered" evidence="1">
    <location>
        <begin position="45"/>
        <end position="81"/>
    </location>
</feature>
<comment type="caution">
    <text evidence="3">The sequence shown here is derived from an EMBL/GenBank/DDBJ whole genome shotgun (WGS) entry which is preliminary data.</text>
</comment>
<evidence type="ECO:0000256" key="2">
    <source>
        <dbReference type="SAM" id="Phobius"/>
    </source>
</evidence>
<keyword evidence="2" id="KW-0812">Transmembrane</keyword>
<evidence type="ECO:0000313" key="4">
    <source>
        <dbReference type="Proteomes" id="UP000093173"/>
    </source>
</evidence>
<gene>
    <name evidence="3" type="ORF">A6E14_15695</name>
</gene>
<proteinExistence type="predicted"/>
<keyword evidence="2" id="KW-1133">Transmembrane helix</keyword>
<keyword evidence="2" id="KW-0472">Membrane</keyword>
<dbReference type="AlphaFoldDB" id="A0A1B9QV23"/>
<evidence type="ECO:0000256" key="1">
    <source>
        <dbReference type="SAM" id="MobiDB-lite"/>
    </source>
</evidence>
<keyword evidence="4" id="KW-1185">Reference proteome</keyword>
<dbReference type="RefSeq" id="WP_017038700.1">
    <property type="nucleotide sequence ID" value="NZ_JBNGCH010000912.1"/>
</dbReference>
<accession>A0A1B9QV23</accession>
<dbReference type="Proteomes" id="UP000093173">
    <property type="component" value="Unassembled WGS sequence"/>
</dbReference>